<dbReference type="GO" id="GO:0005886">
    <property type="term" value="C:plasma membrane"/>
    <property type="evidence" value="ECO:0007669"/>
    <property type="project" value="UniProtKB-SubCell"/>
</dbReference>
<keyword evidence="4 10" id="KW-0812">Transmembrane</keyword>
<keyword evidence="8" id="KW-0675">Receptor</keyword>
<keyword evidence="2" id="KW-1003">Cell membrane</keyword>
<keyword evidence="5" id="KW-0552">Olfaction</keyword>
<protein>
    <recommendedName>
        <fullName evidence="13">Odorant receptor</fullName>
    </recommendedName>
</protein>
<dbReference type="InterPro" id="IPR004117">
    <property type="entry name" value="7tm6_olfct_rcpt"/>
</dbReference>
<evidence type="ECO:0008006" key="13">
    <source>
        <dbReference type="Google" id="ProtNLM"/>
    </source>
</evidence>
<name>A0A9J6CCI7_POLVA</name>
<feature type="transmembrane region" description="Helical" evidence="10">
    <location>
        <begin position="258"/>
        <end position="281"/>
    </location>
</feature>
<sequence length="531" mass="60817">MEKFTKITEISFANHMTIAALILCNWAFICVNNDDVNQMGYFILLGISAITQIFLPCFIAQEIQSSSEKFLTLVFHCDWIKANVKLKKDLLFFMSNLSLVIKLNIFGIVDLNLNLFLKNDVNHIGPIILLSLFVTSEIFIPCYVAQKIESSSENFTTCIFQGQWIDANIESKKNLLFLMGNLSSPVIKLKLFGIVDLNLKLFVKIINAAFSYYTLLNSLKIMKKYSKIATLPLASFMTFAAFILCTSTFTLVNNHDGNQTVLICMMILSSAVEILLPCYVAQKIESSSEKLVTIIFHSQWLKADIKMKKNLLFFMSYPVVKLNLFGVIDLNLKLFVKVDVNQRTPIFMLMFSAAVEIFLPCYVAQKIESSSKELVTFIFHSQWLKADIKMKKNLLFFMCNSLSPILKLNLYGIVDLNLKLFLRVDVNQRTPIFMLMFSAAVEIFLPCYVAQKIESSSEELVTFIFHSQWLKADIKMKKNLLFFMCNSLSPILKLNLYGIVDLNLKLFLRENFRLTLHNARKIQNSLTLNFG</sequence>
<dbReference type="AlphaFoldDB" id="A0A9J6CCI7"/>
<feature type="transmembrane region" description="Helical" evidence="10">
    <location>
        <begin position="432"/>
        <end position="450"/>
    </location>
</feature>
<evidence type="ECO:0000256" key="6">
    <source>
        <dbReference type="ARBA" id="ARBA00022989"/>
    </source>
</evidence>
<evidence type="ECO:0000256" key="10">
    <source>
        <dbReference type="SAM" id="Phobius"/>
    </source>
</evidence>
<evidence type="ECO:0000313" key="12">
    <source>
        <dbReference type="Proteomes" id="UP001107558"/>
    </source>
</evidence>
<feature type="transmembrane region" description="Helical" evidence="10">
    <location>
        <begin position="394"/>
        <end position="412"/>
    </location>
</feature>
<keyword evidence="6 10" id="KW-1133">Transmembrane helix</keyword>
<feature type="transmembrane region" description="Helical" evidence="10">
    <location>
        <begin position="344"/>
        <end position="364"/>
    </location>
</feature>
<reference evidence="11" key="1">
    <citation type="submission" date="2021-03" db="EMBL/GenBank/DDBJ databases">
        <title>Chromosome level genome of the anhydrobiotic midge Polypedilum vanderplanki.</title>
        <authorList>
            <person name="Yoshida Y."/>
            <person name="Kikawada T."/>
            <person name="Gusev O."/>
        </authorList>
    </citation>
    <scope>NUCLEOTIDE SEQUENCE</scope>
    <source>
        <strain evidence="11">NIAS01</strain>
        <tissue evidence="11">Whole body or cell culture</tissue>
    </source>
</reference>
<feature type="transmembrane region" description="Helical" evidence="10">
    <location>
        <begin position="12"/>
        <end position="29"/>
    </location>
</feature>
<evidence type="ECO:0000256" key="9">
    <source>
        <dbReference type="ARBA" id="ARBA00023224"/>
    </source>
</evidence>
<dbReference type="OrthoDB" id="7548151at2759"/>
<evidence type="ECO:0000256" key="8">
    <source>
        <dbReference type="ARBA" id="ARBA00023170"/>
    </source>
</evidence>
<dbReference type="PANTHER" id="PTHR21137">
    <property type="entry name" value="ODORANT RECEPTOR"/>
    <property type="match status" value="1"/>
</dbReference>
<dbReference type="PANTHER" id="PTHR21137:SF35">
    <property type="entry name" value="ODORANT RECEPTOR 19A-RELATED"/>
    <property type="match status" value="1"/>
</dbReference>
<keyword evidence="9" id="KW-0807">Transducer</keyword>
<feature type="transmembrane region" description="Helical" evidence="10">
    <location>
        <begin position="311"/>
        <end position="332"/>
    </location>
</feature>
<evidence type="ECO:0000256" key="2">
    <source>
        <dbReference type="ARBA" id="ARBA00022475"/>
    </source>
</evidence>
<evidence type="ECO:0000256" key="3">
    <source>
        <dbReference type="ARBA" id="ARBA00022606"/>
    </source>
</evidence>
<evidence type="ECO:0000256" key="5">
    <source>
        <dbReference type="ARBA" id="ARBA00022725"/>
    </source>
</evidence>
<evidence type="ECO:0000256" key="1">
    <source>
        <dbReference type="ARBA" id="ARBA00004651"/>
    </source>
</evidence>
<keyword evidence="7 10" id="KW-0472">Membrane</keyword>
<gene>
    <name evidence="11" type="ORF">PVAND_009248</name>
</gene>
<feature type="transmembrane region" description="Helical" evidence="10">
    <location>
        <begin position="480"/>
        <end position="500"/>
    </location>
</feature>
<dbReference type="GO" id="GO:0005549">
    <property type="term" value="F:odorant binding"/>
    <property type="evidence" value="ECO:0007669"/>
    <property type="project" value="InterPro"/>
</dbReference>
<dbReference type="GO" id="GO:0007165">
    <property type="term" value="P:signal transduction"/>
    <property type="evidence" value="ECO:0007669"/>
    <property type="project" value="UniProtKB-KW"/>
</dbReference>
<accession>A0A9J6CCI7</accession>
<keyword evidence="3" id="KW-0716">Sensory transduction</keyword>
<evidence type="ECO:0000256" key="7">
    <source>
        <dbReference type="ARBA" id="ARBA00023136"/>
    </source>
</evidence>
<evidence type="ECO:0000313" key="11">
    <source>
        <dbReference type="EMBL" id="KAG5679695.1"/>
    </source>
</evidence>
<dbReference type="Pfam" id="PF02949">
    <property type="entry name" value="7tm_6"/>
    <property type="match status" value="5"/>
</dbReference>
<dbReference type="EMBL" id="JADBJN010000001">
    <property type="protein sequence ID" value="KAG5679695.1"/>
    <property type="molecule type" value="Genomic_DNA"/>
</dbReference>
<proteinExistence type="predicted"/>
<organism evidence="11 12">
    <name type="scientific">Polypedilum vanderplanki</name>
    <name type="common">Sleeping chironomid midge</name>
    <dbReference type="NCBI Taxonomy" id="319348"/>
    <lineage>
        <taxon>Eukaryota</taxon>
        <taxon>Metazoa</taxon>
        <taxon>Ecdysozoa</taxon>
        <taxon>Arthropoda</taxon>
        <taxon>Hexapoda</taxon>
        <taxon>Insecta</taxon>
        <taxon>Pterygota</taxon>
        <taxon>Neoptera</taxon>
        <taxon>Endopterygota</taxon>
        <taxon>Diptera</taxon>
        <taxon>Nematocera</taxon>
        <taxon>Chironomoidea</taxon>
        <taxon>Chironomidae</taxon>
        <taxon>Chironominae</taxon>
        <taxon>Polypedilum</taxon>
        <taxon>Polypedilum</taxon>
    </lineage>
</organism>
<dbReference type="GO" id="GO:0004984">
    <property type="term" value="F:olfactory receptor activity"/>
    <property type="evidence" value="ECO:0007669"/>
    <property type="project" value="InterPro"/>
</dbReference>
<feature type="transmembrane region" description="Helical" evidence="10">
    <location>
        <begin position="41"/>
        <end position="60"/>
    </location>
</feature>
<evidence type="ECO:0000256" key="4">
    <source>
        <dbReference type="ARBA" id="ARBA00022692"/>
    </source>
</evidence>
<dbReference type="Proteomes" id="UP001107558">
    <property type="component" value="Chromosome 1"/>
</dbReference>
<feature type="transmembrane region" description="Helical" evidence="10">
    <location>
        <begin position="90"/>
        <end position="109"/>
    </location>
</feature>
<comment type="caution">
    <text evidence="11">The sequence shown here is derived from an EMBL/GenBank/DDBJ whole genome shotgun (WGS) entry which is preliminary data.</text>
</comment>
<feature type="transmembrane region" description="Helical" evidence="10">
    <location>
        <begin position="124"/>
        <end position="145"/>
    </location>
</feature>
<keyword evidence="12" id="KW-1185">Reference proteome</keyword>
<comment type="subcellular location">
    <subcellularLocation>
        <location evidence="1">Cell membrane</location>
        <topology evidence="1">Multi-pass membrane protein</topology>
    </subcellularLocation>
</comment>
<feature type="transmembrane region" description="Helical" evidence="10">
    <location>
        <begin position="231"/>
        <end position="252"/>
    </location>
</feature>